<reference evidence="2" key="1">
    <citation type="journal article" date="2022" name="Mol. Ecol. Resour.">
        <title>The genomes of chicory, endive, great burdock and yacon provide insights into Asteraceae palaeo-polyploidization history and plant inulin production.</title>
        <authorList>
            <person name="Fan W."/>
            <person name="Wang S."/>
            <person name="Wang H."/>
            <person name="Wang A."/>
            <person name="Jiang F."/>
            <person name="Liu H."/>
            <person name="Zhao H."/>
            <person name="Xu D."/>
            <person name="Zhang Y."/>
        </authorList>
    </citation>
    <scope>NUCLEOTIDE SEQUENCE [LARGE SCALE GENOMIC DNA]</scope>
    <source>
        <strain evidence="2">cv. Punajuju</strain>
    </source>
</reference>
<dbReference type="EMBL" id="CM042014">
    <property type="protein sequence ID" value="KAI3721782.1"/>
    <property type="molecule type" value="Genomic_DNA"/>
</dbReference>
<protein>
    <submittedName>
        <fullName evidence="1">Uncharacterized protein</fullName>
    </submittedName>
</protein>
<evidence type="ECO:0000313" key="1">
    <source>
        <dbReference type="EMBL" id="KAI3721782.1"/>
    </source>
</evidence>
<reference evidence="1 2" key="2">
    <citation type="journal article" date="2022" name="Mol. Ecol. Resour.">
        <title>The genomes of chicory, endive, great burdock and yacon provide insights into Asteraceae paleo-polyploidization history and plant inulin production.</title>
        <authorList>
            <person name="Fan W."/>
            <person name="Wang S."/>
            <person name="Wang H."/>
            <person name="Wang A."/>
            <person name="Jiang F."/>
            <person name="Liu H."/>
            <person name="Zhao H."/>
            <person name="Xu D."/>
            <person name="Zhang Y."/>
        </authorList>
    </citation>
    <scope>NUCLEOTIDE SEQUENCE [LARGE SCALE GENOMIC DNA]</scope>
    <source>
        <strain evidence="2">cv. Punajuju</strain>
        <tissue evidence="1">Leaves</tissue>
    </source>
</reference>
<name>A0ACB9BI52_CICIN</name>
<organism evidence="1 2">
    <name type="scientific">Cichorium intybus</name>
    <name type="common">Chicory</name>
    <dbReference type="NCBI Taxonomy" id="13427"/>
    <lineage>
        <taxon>Eukaryota</taxon>
        <taxon>Viridiplantae</taxon>
        <taxon>Streptophyta</taxon>
        <taxon>Embryophyta</taxon>
        <taxon>Tracheophyta</taxon>
        <taxon>Spermatophyta</taxon>
        <taxon>Magnoliopsida</taxon>
        <taxon>eudicotyledons</taxon>
        <taxon>Gunneridae</taxon>
        <taxon>Pentapetalae</taxon>
        <taxon>asterids</taxon>
        <taxon>campanulids</taxon>
        <taxon>Asterales</taxon>
        <taxon>Asteraceae</taxon>
        <taxon>Cichorioideae</taxon>
        <taxon>Cichorieae</taxon>
        <taxon>Cichoriinae</taxon>
        <taxon>Cichorium</taxon>
    </lineage>
</organism>
<proteinExistence type="predicted"/>
<evidence type="ECO:0000313" key="2">
    <source>
        <dbReference type="Proteomes" id="UP001055811"/>
    </source>
</evidence>
<gene>
    <name evidence="1" type="ORF">L2E82_32800</name>
</gene>
<accession>A0ACB9BI52</accession>
<keyword evidence="2" id="KW-1185">Reference proteome</keyword>
<comment type="caution">
    <text evidence="1">The sequence shown here is derived from an EMBL/GenBank/DDBJ whole genome shotgun (WGS) entry which is preliminary data.</text>
</comment>
<sequence length="789" mass="86621">MAAFNHVQNMYDVSLKPRLLRSFIKEHLPDEKQQLGKPLELSQVVSAIKTHELLSERVVQSGDDKKLSEKWKSAVDSWVDRLLMLISSNMPDKCWAGICLLGLTCEECSSDRFLASYSVWFQKLLSHLQPLAESHFVKVACCVSISDLLTRLAGFPNMKKDGTSHAAKVVQPVLKLIQEDSSDAEGAVALLSTILNNFPSSLQKNYDSAEAAIVTKLMYGKCNANMLKKLALCLSLLPKSKGDVDTWSLMIHKILIAINILLNDSFQGLEEETKTSETMRVLVPPGKDPPAPLGGLPVFDFSNKSTERLSMTNISALMLCCSKMLTTSYPVPVKVPIRPLLMLVERVLNVDGSLPQTMYPTITSMQQEYICSELPVLHSHSLEILCDIIKEARSQLLPHAAHIIRIVTEYLKSCELPQLRIKLYSLIKMMLMSMGVGMAIYLSEDVISSASIDLGSISDHVGESQPVNKKRKQENSITFLENQSQTRKNHISISVKIAALEALEALLTVGGASRSEGWRSNVDRLLMTVATDACKGGWTKFTRQPNYDSTPSWADFQLASLRALLASLLSPGRIRPPYLAQGLELFRGGMKETGTKLADFCALALLSLEVLIHPRAIPLIDIGSSVEYPVNGIKDRFMVNNVYSGAQKGNLLTGGTSRNEAESDEDDVYEKWVKDGENEMDDNTTEKVVSIEAPENVPEDKGKGILVETQSVEENEKMETEVAADKDVSGGGGAAADVEAKGETPAGMRFETVSGLEGGGEFMFAVGDNDDAMDEIPDIVDVEPDSDEE</sequence>
<dbReference type="Proteomes" id="UP001055811">
    <property type="component" value="Linkage Group LG06"/>
</dbReference>